<organism evidence="1 2">
    <name type="scientific">Amycolatopsis antarctica</name>
    <dbReference type="NCBI Taxonomy" id="1854586"/>
    <lineage>
        <taxon>Bacteria</taxon>
        <taxon>Bacillati</taxon>
        <taxon>Actinomycetota</taxon>
        <taxon>Actinomycetes</taxon>
        <taxon>Pseudonocardiales</taxon>
        <taxon>Pseudonocardiaceae</taxon>
        <taxon>Amycolatopsis</taxon>
    </lineage>
</organism>
<reference evidence="1 2" key="1">
    <citation type="submission" date="2017-07" db="EMBL/GenBank/DDBJ databases">
        <title>Amycolatopsis antarcticus sp. nov., isolated from the surface of an Antarcticus brown macroalga.</title>
        <authorList>
            <person name="Wang J."/>
            <person name="Leiva S."/>
            <person name="Huang J."/>
            <person name="Huang Y."/>
        </authorList>
    </citation>
    <scope>NUCLEOTIDE SEQUENCE [LARGE SCALE GENOMIC DNA]</scope>
    <source>
        <strain evidence="1 2">AU-G6</strain>
    </source>
</reference>
<dbReference type="EMBL" id="NKYE01000009">
    <property type="protein sequence ID" value="OZM72204.1"/>
    <property type="molecule type" value="Genomic_DNA"/>
</dbReference>
<proteinExistence type="predicted"/>
<evidence type="ECO:0000313" key="1">
    <source>
        <dbReference type="EMBL" id="OZM72204.1"/>
    </source>
</evidence>
<keyword evidence="2" id="KW-1185">Reference proteome</keyword>
<dbReference type="InParanoid" id="A0A263D151"/>
<name>A0A263D151_9PSEU</name>
<sequence length="123" mass="13021">MFERFAAAIESLPGHLHSRPLNDPEVQRTITAALNAPVGVSGEVSPRFDPARCATGITTFIAETTIPVGKAWRIVKEFGGIRKFADIVYRFIKSGTIPGEASEEAANLLVALTGIPGVIAACS</sequence>
<comment type="caution">
    <text evidence="1">The sequence shown here is derived from an EMBL/GenBank/DDBJ whole genome shotgun (WGS) entry which is preliminary data.</text>
</comment>
<dbReference type="AlphaFoldDB" id="A0A263D151"/>
<protein>
    <submittedName>
        <fullName evidence="1">Uncharacterized protein</fullName>
    </submittedName>
</protein>
<dbReference type="Proteomes" id="UP000242444">
    <property type="component" value="Unassembled WGS sequence"/>
</dbReference>
<accession>A0A263D151</accession>
<gene>
    <name evidence="1" type="ORF">CFN78_16920</name>
</gene>
<evidence type="ECO:0000313" key="2">
    <source>
        <dbReference type="Proteomes" id="UP000242444"/>
    </source>
</evidence>